<name>A0ABR9FSR9_9GAMM</name>
<dbReference type="InterPro" id="IPR013762">
    <property type="entry name" value="Integrase-like_cat_sf"/>
</dbReference>
<dbReference type="InterPro" id="IPR010998">
    <property type="entry name" value="Integrase_recombinase_N"/>
</dbReference>
<dbReference type="EMBL" id="RRZA01000131">
    <property type="protein sequence ID" value="MBE0459881.1"/>
    <property type="molecule type" value="Genomic_DNA"/>
</dbReference>
<evidence type="ECO:0000313" key="9">
    <source>
        <dbReference type="Proteomes" id="UP000707245"/>
    </source>
</evidence>
<dbReference type="Proteomes" id="UP000707245">
    <property type="component" value="Unassembled WGS sequence"/>
</dbReference>
<evidence type="ECO:0000256" key="5">
    <source>
        <dbReference type="PROSITE-ProRule" id="PRU01248"/>
    </source>
</evidence>
<dbReference type="Gene3D" id="1.10.150.130">
    <property type="match status" value="1"/>
</dbReference>
<accession>A0ABR9FSR9</accession>
<evidence type="ECO:0000259" key="7">
    <source>
        <dbReference type="PROSITE" id="PS51900"/>
    </source>
</evidence>
<evidence type="ECO:0000313" key="8">
    <source>
        <dbReference type="EMBL" id="MBE0459881.1"/>
    </source>
</evidence>
<dbReference type="InterPro" id="IPR050808">
    <property type="entry name" value="Phage_Integrase"/>
</dbReference>
<dbReference type="Pfam" id="PF13356">
    <property type="entry name" value="Arm-DNA-bind_3"/>
    <property type="match status" value="1"/>
</dbReference>
<evidence type="ECO:0000256" key="2">
    <source>
        <dbReference type="ARBA" id="ARBA00022908"/>
    </source>
</evidence>
<dbReference type="InterPro" id="IPR053876">
    <property type="entry name" value="Phage_int_M"/>
</dbReference>
<feature type="domain" description="Tyr recombinase" evidence="6">
    <location>
        <begin position="199"/>
        <end position="398"/>
    </location>
</feature>
<dbReference type="InterPro" id="IPR038488">
    <property type="entry name" value="Integrase_DNA-bd_sf"/>
</dbReference>
<protein>
    <submittedName>
        <fullName evidence="8">Integrase arm-type DNA-binding domain-containing protein</fullName>
    </submittedName>
</protein>
<evidence type="ECO:0000259" key="6">
    <source>
        <dbReference type="PROSITE" id="PS51898"/>
    </source>
</evidence>
<evidence type="ECO:0000256" key="4">
    <source>
        <dbReference type="ARBA" id="ARBA00023172"/>
    </source>
</evidence>
<dbReference type="CDD" id="cd00801">
    <property type="entry name" value="INT_P4_C"/>
    <property type="match status" value="1"/>
</dbReference>
<dbReference type="PROSITE" id="PS51898">
    <property type="entry name" value="TYR_RECOMBINASE"/>
    <property type="match status" value="1"/>
</dbReference>
<dbReference type="InterPro" id="IPR011010">
    <property type="entry name" value="DNA_brk_join_enz"/>
</dbReference>
<dbReference type="PROSITE" id="PS51900">
    <property type="entry name" value="CB"/>
    <property type="match status" value="1"/>
</dbReference>
<dbReference type="Gene3D" id="3.30.160.390">
    <property type="entry name" value="Integrase, DNA-binding domain"/>
    <property type="match status" value="1"/>
</dbReference>
<evidence type="ECO:0000256" key="3">
    <source>
        <dbReference type="ARBA" id="ARBA00023125"/>
    </source>
</evidence>
<dbReference type="PANTHER" id="PTHR30629:SF2">
    <property type="entry name" value="PROPHAGE INTEGRASE INTS-RELATED"/>
    <property type="match status" value="1"/>
</dbReference>
<dbReference type="InterPro" id="IPR025166">
    <property type="entry name" value="Integrase_DNA_bind_dom"/>
</dbReference>
<proteinExistence type="inferred from homology"/>
<keyword evidence="3 5" id="KW-0238">DNA-binding</keyword>
<keyword evidence="4" id="KW-0233">DNA recombination</keyword>
<dbReference type="Pfam" id="PF22022">
    <property type="entry name" value="Phage_int_M"/>
    <property type="match status" value="1"/>
</dbReference>
<dbReference type="RefSeq" id="WP_192543186.1">
    <property type="nucleotide sequence ID" value="NZ_JBQQIQ010000001.1"/>
</dbReference>
<dbReference type="Pfam" id="PF00589">
    <property type="entry name" value="Phage_integrase"/>
    <property type="match status" value="1"/>
</dbReference>
<dbReference type="InterPro" id="IPR044068">
    <property type="entry name" value="CB"/>
</dbReference>
<evidence type="ECO:0000256" key="1">
    <source>
        <dbReference type="ARBA" id="ARBA00008857"/>
    </source>
</evidence>
<comment type="similarity">
    <text evidence="1">Belongs to the 'phage' integrase family.</text>
</comment>
<gene>
    <name evidence="8" type="ORF">EI167_21150</name>
</gene>
<reference evidence="8 9" key="1">
    <citation type="submission" date="2020-07" db="EMBL/GenBank/DDBJ databases">
        <title>Halophilic bacteria isolated from french cheeses.</title>
        <authorList>
            <person name="Kothe C.I."/>
            <person name="Farah-Kraiem B."/>
            <person name="Renault P."/>
            <person name="Dridi B."/>
        </authorList>
    </citation>
    <scope>NUCLEOTIDE SEQUENCE [LARGE SCALE GENOMIC DNA]</scope>
    <source>
        <strain evidence="8 9">FME14</strain>
    </source>
</reference>
<dbReference type="InterPro" id="IPR002104">
    <property type="entry name" value="Integrase_catalytic"/>
</dbReference>
<dbReference type="GO" id="GO:0003677">
    <property type="term" value="F:DNA binding"/>
    <property type="evidence" value="ECO:0007669"/>
    <property type="project" value="UniProtKB-KW"/>
</dbReference>
<comment type="caution">
    <text evidence="8">The sequence shown here is derived from an EMBL/GenBank/DDBJ whole genome shotgun (WGS) entry which is preliminary data.</text>
</comment>
<keyword evidence="9" id="KW-1185">Reference proteome</keyword>
<organism evidence="8 9">
    <name type="scientific">Pseudoalteromonas prydzensis</name>
    <dbReference type="NCBI Taxonomy" id="182141"/>
    <lineage>
        <taxon>Bacteria</taxon>
        <taxon>Pseudomonadati</taxon>
        <taxon>Pseudomonadota</taxon>
        <taxon>Gammaproteobacteria</taxon>
        <taxon>Alteromonadales</taxon>
        <taxon>Pseudoalteromonadaceae</taxon>
        <taxon>Pseudoalteromonas</taxon>
    </lineage>
</organism>
<keyword evidence="2" id="KW-0229">DNA integration</keyword>
<dbReference type="SUPFAM" id="SSF56349">
    <property type="entry name" value="DNA breaking-rejoining enzymes"/>
    <property type="match status" value="1"/>
</dbReference>
<dbReference type="PANTHER" id="PTHR30629">
    <property type="entry name" value="PROPHAGE INTEGRASE"/>
    <property type="match status" value="1"/>
</dbReference>
<sequence>MNDAQLKAKLKEGKSGKHSVDRGLYFRITDQKSAFWIVRYTINSKRRELTIGRYGKPPEGLSLANAKIEAANVRAQVNKGLDPIAERKRSSLIHLKTVDEVAEDWLKVCDKRLENPQIPRRVYKKDISPSIGELTIDRVTPRDILGIIRNINDSNRPTIANDALIHCKQIFNHAIKLGLIEYNVALPFSNKDAGGVEKSRTRALSFEELNIVFNVFKKNSDQFTRENYIACLFLVCLGIRKQELIAAKWFEFDLDNYVWMLPAERTKTKVAIRIPIPEELISYFHELKIRSCDSEYLFPARRASKRRGFISDDTLNHALAKLFGNQGYKKKEKFPNLLGEAGIQHFVIHDLRRTCRSLLSELAIPSHIAERCLNHKIRGVEGIYDRYDYFEERKSALTNLTEHILDLL</sequence>
<dbReference type="Gene3D" id="1.10.443.10">
    <property type="entry name" value="Intergrase catalytic core"/>
    <property type="match status" value="1"/>
</dbReference>
<feature type="domain" description="Core-binding (CB)" evidence="7">
    <location>
        <begin position="96"/>
        <end position="175"/>
    </location>
</feature>